<accession>A0AC35TT79</accession>
<dbReference type="WBParaSite" id="RSKR_0000361125.1">
    <property type="protein sequence ID" value="RSKR_0000361125.1"/>
    <property type="gene ID" value="RSKR_0000361125"/>
</dbReference>
<organism evidence="1 2">
    <name type="scientific">Rhabditophanes sp. KR3021</name>
    <dbReference type="NCBI Taxonomy" id="114890"/>
    <lineage>
        <taxon>Eukaryota</taxon>
        <taxon>Metazoa</taxon>
        <taxon>Ecdysozoa</taxon>
        <taxon>Nematoda</taxon>
        <taxon>Chromadorea</taxon>
        <taxon>Rhabditida</taxon>
        <taxon>Tylenchina</taxon>
        <taxon>Panagrolaimomorpha</taxon>
        <taxon>Strongyloidoidea</taxon>
        <taxon>Alloionematidae</taxon>
        <taxon>Rhabditophanes</taxon>
    </lineage>
</organism>
<evidence type="ECO:0000313" key="1">
    <source>
        <dbReference type="Proteomes" id="UP000095286"/>
    </source>
</evidence>
<sequence>MKWYPSVKEGKISMIKLTPDTGRNNEEILNIIEKQELEMKDEYNNRIATLEPSNRMWDNFSSEFINTLYKFKSLPNYIFSNASVLKSAEEKKLI</sequence>
<proteinExistence type="predicted"/>
<reference evidence="2" key="1">
    <citation type="submission" date="2016-11" db="UniProtKB">
        <authorList>
            <consortium name="WormBaseParasite"/>
        </authorList>
    </citation>
    <scope>IDENTIFICATION</scope>
    <source>
        <strain evidence="2">KR3021</strain>
    </source>
</reference>
<name>A0AC35TT79_9BILA</name>
<dbReference type="Proteomes" id="UP000095286">
    <property type="component" value="Unplaced"/>
</dbReference>
<protein>
    <submittedName>
        <fullName evidence="2">DNA-directed DNA polymerase</fullName>
    </submittedName>
</protein>
<evidence type="ECO:0000313" key="2">
    <source>
        <dbReference type="WBParaSite" id="RSKR_0000361125.1"/>
    </source>
</evidence>